<dbReference type="EMBL" id="JAKFHA010000015">
    <property type="protein sequence ID" value="MCF2530254.1"/>
    <property type="molecule type" value="Genomic_DNA"/>
</dbReference>
<evidence type="ECO:0000256" key="2">
    <source>
        <dbReference type="SAM" id="MobiDB-lite"/>
    </source>
</evidence>
<dbReference type="SUPFAM" id="SSF52799">
    <property type="entry name" value="(Phosphotyrosine protein) phosphatases II"/>
    <property type="match status" value="1"/>
</dbReference>
<protein>
    <submittedName>
        <fullName evidence="6">Dual specificity protein phosphatase family protein</fullName>
    </submittedName>
</protein>
<accession>A0AA41Q2B1</accession>
<dbReference type="InterPro" id="IPR016130">
    <property type="entry name" value="Tyr_Pase_AS"/>
</dbReference>
<dbReference type="PROSITE" id="PS00383">
    <property type="entry name" value="TYR_PHOSPHATASE_1"/>
    <property type="match status" value="1"/>
</dbReference>
<dbReference type="InterPro" id="IPR000387">
    <property type="entry name" value="Tyr_Pase_dom"/>
</dbReference>
<evidence type="ECO:0000313" key="6">
    <source>
        <dbReference type="EMBL" id="MCF2530254.1"/>
    </source>
</evidence>
<keyword evidence="1" id="KW-0378">Hydrolase</keyword>
<dbReference type="InterPro" id="IPR020422">
    <property type="entry name" value="TYR_PHOSPHATASE_DUAL_dom"/>
</dbReference>
<keyword evidence="3" id="KW-0472">Membrane</keyword>
<feature type="domain" description="Tyrosine-protein phosphatase" evidence="4">
    <location>
        <begin position="95"/>
        <end position="239"/>
    </location>
</feature>
<dbReference type="AlphaFoldDB" id="A0AA41Q2B1"/>
<name>A0AA41Q2B1_9ACTN</name>
<comment type="caution">
    <text evidence="6">The sequence shown here is derived from an EMBL/GenBank/DDBJ whole genome shotgun (WGS) entry which is preliminary data.</text>
</comment>
<reference evidence="6" key="1">
    <citation type="submission" date="2022-01" db="EMBL/GenBank/DDBJ databases">
        <title>Genome-Based Taxonomic Classification of the Phylum Actinobacteria.</title>
        <authorList>
            <person name="Gao Y."/>
        </authorList>
    </citation>
    <scope>NUCLEOTIDE SEQUENCE</scope>
    <source>
        <strain evidence="6">KLBMP 8922</strain>
    </source>
</reference>
<dbReference type="PROSITE" id="PS50056">
    <property type="entry name" value="TYR_PHOSPHATASE_2"/>
    <property type="match status" value="1"/>
</dbReference>
<feature type="region of interest" description="Disordered" evidence="2">
    <location>
        <begin position="1"/>
        <end position="42"/>
    </location>
</feature>
<dbReference type="InterPro" id="IPR055214">
    <property type="entry name" value="PTP-NADK"/>
</dbReference>
<dbReference type="PROSITE" id="PS50054">
    <property type="entry name" value="TYR_PHOSPHATASE_DUAL"/>
    <property type="match status" value="1"/>
</dbReference>
<keyword evidence="3" id="KW-0812">Transmembrane</keyword>
<evidence type="ECO:0000256" key="1">
    <source>
        <dbReference type="ARBA" id="ARBA00022801"/>
    </source>
</evidence>
<gene>
    <name evidence="6" type="ORF">LZ495_23940</name>
</gene>
<dbReference type="PANTHER" id="PTHR23339">
    <property type="entry name" value="TYROSINE SPECIFIC PROTEIN PHOSPHATASE AND DUAL SPECIFICITY PROTEIN PHOSPHATASE"/>
    <property type="match status" value="1"/>
</dbReference>
<evidence type="ECO:0000259" key="5">
    <source>
        <dbReference type="PROSITE" id="PS50056"/>
    </source>
</evidence>
<proteinExistence type="predicted"/>
<dbReference type="RefSeq" id="WP_235054920.1">
    <property type="nucleotide sequence ID" value="NZ_JAKFHA010000015.1"/>
</dbReference>
<organism evidence="6 7">
    <name type="scientific">Yinghuangia soli</name>
    <dbReference type="NCBI Taxonomy" id="2908204"/>
    <lineage>
        <taxon>Bacteria</taxon>
        <taxon>Bacillati</taxon>
        <taxon>Actinomycetota</taxon>
        <taxon>Actinomycetes</taxon>
        <taxon>Kitasatosporales</taxon>
        <taxon>Streptomycetaceae</taxon>
        <taxon>Yinghuangia</taxon>
    </lineage>
</organism>
<keyword evidence="3" id="KW-1133">Transmembrane helix</keyword>
<dbReference type="Pfam" id="PF22741">
    <property type="entry name" value="PTP-NADK"/>
    <property type="match status" value="1"/>
</dbReference>
<sequence length="258" mass="27166">MTLLPHPAAPDASATLSAGPASSDISVKPAKSAKPAKRSSRTRTILRRTGKVAIFGALGYGLVWLLATLGMLGAHAWASSNTAGGSGQTVSGIKHLKKVDDKLLRGSAPSDQGYRELASMGVRTVVDLRAERMSDEDVNRPTQAGLNLVRMPIRDGQTPTQAQVDAFLATVRTSDGPVFVHCGAGVGRTGSMTAAYLVRTGEMTSTEAARATLAVGPPSIEQVYYVLSSEHGKSEQPPLLIQIISRIIDAPRRIKATI</sequence>
<feature type="domain" description="Tyrosine specific protein phosphatases" evidence="5">
    <location>
        <begin position="165"/>
        <end position="210"/>
    </location>
</feature>
<evidence type="ECO:0000256" key="3">
    <source>
        <dbReference type="SAM" id="Phobius"/>
    </source>
</evidence>
<evidence type="ECO:0000259" key="4">
    <source>
        <dbReference type="PROSITE" id="PS50054"/>
    </source>
</evidence>
<keyword evidence="7" id="KW-1185">Reference proteome</keyword>
<dbReference type="Gene3D" id="3.90.190.10">
    <property type="entry name" value="Protein tyrosine phosphatase superfamily"/>
    <property type="match status" value="1"/>
</dbReference>
<dbReference type="InterPro" id="IPR050561">
    <property type="entry name" value="PTP"/>
</dbReference>
<dbReference type="InterPro" id="IPR029021">
    <property type="entry name" value="Prot-tyrosine_phosphatase-like"/>
</dbReference>
<feature type="transmembrane region" description="Helical" evidence="3">
    <location>
        <begin position="52"/>
        <end position="78"/>
    </location>
</feature>
<dbReference type="Proteomes" id="UP001165378">
    <property type="component" value="Unassembled WGS sequence"/>
</dbReference>
<dbReference type="SMART" id="SM00195">
    <property type="entry name" value="DSPc"/>
    <property type="match status" value="1"/>
</dbReference>
<dbReference type="GO" id="GO:0016787">
    <property type="term" value="F:hydrolase activity"/>
    <property type="evidence" value="ECO:0007669"/>
    <property type="project" value="UniProtKB-KW"/>
</dbReference>
<evidence type="ECO:0000313" key="7">
    <source>
        <dbReference type="Proteomes" id="UP001165378"/>
    </source>
</evidence>